<accession>A0A819PKG3</accession>
<dbReference type="AlphaFoldDB" id="A0A819PKG3"/>
<feature type="non-terminal residue" evidence="1">
    <location>
        <position position="240"/>
    </location>
</feature>
<organism evidence="1 2">
    <name type="scientific">Rotaria sordida</name>
    <dbReference type="NCBI Taxonomy" id="392033"/>
    <lineage>
        <taxon>Eukaryota</taxon>
        <taxon>Metazoa</taxon>
        <taxon>Spiralia</taxon>
        <taxon>Gnathifera</taxon>
        <taxon>Rotifera</taxon>
        <taxon>Eurotatoria</taxon>
        <taxon>Bdelloidea</taxon>
        <taxon>Philodinida</taxon>
        <taxon>Philodinidae</taxon>
        <taxon>Rotaria</taxon>
    </lineage>
</organism>
<sequence length="240" mass="27749">MRLKLAAMYRENEIDDVEDEDNDYDTSNESRALSLQQYTELLTMDYDDEIKGVCYYNILRLYKEYLKSDDDGKKIVDNMVEVLPKLATFDQRLLAVLAIDFLQEYDKLKGTSDQKLHRSLQAIAEGSVDDRSNQKKEWSIGFYLRDIGDWSAAETYWRSIIEQLESGLSSSVLSLVHDSVTTFSEVIRAMEQFKRDKTGLLDELAAAYEKIADYYIQNGTNDQEGDTYSFEQAKTMYNNA</sequence>
<dbReference type="EMBL" id="CAJOBD010004959">
    <property type="protein sequence ID" value="CAF4014785.1"/>
    <property type="molecule type" value="Genomic_DNA"/>
</dbReference>
<dbReference type="Proteomes" id="UP000663836">
    <property type="component" value="Unassembled WGS sequence"/>
</dbReference>
<protein>
    <submittedName>
        <fullName evidence="1">Uncharacterized protein</fullName>
    </submittedName>
</protein>
<comment type="caution">
    <text evidence="1">The sequence shown here is derived from an EMBL/GenBank/DDBJ whole genome shotgun (WGS) entry which is preliminary data.</text>
</comment>
<proteinExistence type="predicted"/>
<evidence type="ECO:0000313" key="2">
    <source>
        <dbReference type="Proteomes" id="UP000663836"/>
    </source>
</evidence>
<evidence type="ECO:0000313" key="1">
    <source>
        <dbReference type="EMBL" id="CAF4014785.1"/>
    </source>
</evidence>
<name>A0A819PKG3_9BILA</name>
<reference evidence="1" key="1">
    <citation type="submission" date="2021-02" db="EMBL/GenBank/DDBJ databases">
        <authorList>
            <person name="Nowell W R."/>
        </authorList>
    </citation>
    <scope>NUCLEOTIDE SEQUENCE</scope>
</reference>
<gene>
    <name evidence="1" type="ORF">JBS370_LOCUS27052</name>
</gene>